<accession>A0ABW4DVE4</accession>
<sequence length="131" mass="14949">MIRPAVESDIPRIIDMVERLTGAVSGPQAVCRIWTGQRLAFLIHSPDGLVRLSQGGFIAASMTRTIISPDWIANEEGWWAEDRSFIPLFDCFERWADDRAATIRKMSCATATVRRFLERRGYRMAEMAMVR</sequence>
<dbReference type="EMBL" id="JBHTOQ010000022">
    <property type="protein sequence ID" value="MFD1481595.1"/>
    <property type="molecule type" value="Genomic_DNA"/>
</dbReference>
<dbReference type="RefSeq" id="WP_131572901.1">
    <property type="nucleotide sequence ID" value="NZ_CBCSAJ010000004.1"/>
</dbReference>
<dbReference type="Proteomes" id="UP001597302">
    <property type="component" value="Unassembled WGS sequence"/>
</dbReference>
<reference evidence="2" key="1">
    <citation type="journal article" date="2019" name="Int. J. Syst. Evol. Microbiol.">
        <title>The Global Catalogue of Microorganisms (GCM) 10K type strain sequencing project: providing services to taxonomists for standard genome sequencing and annotation.</title>
        <authorList>
            <consortium name="The Broad Institute Genomics Platform"/>
            <consortium name="The Broad Institute Genome Sequencing Center for Infectious Disease"/>
            <person name="Wu L."/>
            <person name="Ma J."/>
        </authorList>
    </citation>
    <scope>NUCLEOTIDE SEQUENCE [LARGE SCALE GENOMIC DNA]</scope>
    <source>
        <strain evidence="2">CCM 8875</strain>
    </source>
</reference>
<evidence type="ECO:0008006" key="3">
    <source>
        <dbReference type="Google" id="ProtNLM"/>
    </source>
</evidence>
<gene>
    <name evidence="1" type="ORF">ACFQ5P_09835</name>
</gene>
<keyword evidence="2" id="KW-1185">Reference proteome</keyword>
<name>A0ABW4DVE4_9RHOB</name>
<proteinExistence type="predicted"/>
<evidence type="ECO:0000313" key="1">
    <source>
        <dbReference type="EMBL" id="MFD1481595.1"/>
    </source>
</evidence>
<protein>
    <recommendedName>
        <fullName evidence="3">N-acetyltransferase domain-containing protein</fullName>
    </recommendedName>
</protein>
<evidence type="ECO:0000313" key="2">
    <source>
        <dbReference type="Proteomes" id="UP001597302"/>
    </source>
</evidence>
<organism evidence="1 2">
    <name type="scientific">Paracoccus nototheniae</name>
    <dbReference type="NCBI Taxonomy" id="2489002"/>
    <lineage>
        <taxon>Bacteria</taxon>
        <taxon>Pseudomonadati</taxon>
        <taxon>Pseudomonadota</taxon>
        <taxon>Alphaproteobacteria</taxon>
        <taxon>Rhodobacterales</taxon>
        <taxon>Paracoccaceae</taxon>
        <taxon>Paracoccus</taxon>
    </lineage>
</organism>
<comment type="caution">
    <text evidence="1">The sequence shown here is derived from an EMBL/GenBank/DDBJ whole genome shotgun (WGS) entry which is preliminary data.</text>
</comment>